<dbReference type="GeneID" id="114478230"/>
<keyword evidence="5" id="KW-0269">Exonuclease</keyword>
<evidence type="ECO:0000313" key="11">
    <source>
        <dbReference type="Proteomes" id="UP000694680"/>
    </source>
</evidence>
<evidence type="ECO:0000256" key="3">
    <source>
        <dbReference type="ARBA" id="ARBA00022722"/>
    </source>
</evidence>
<dbReference type="RefSeq" id="XP_028326964.1">
    <property type="nucleotide sequence ID" value="XM_028471163.1"/>
</dbReference>
<dbReference type="Pfam" id="PF00929">
    <property type="entry name" value="RNase_T"/>
    <property type="match status" value="1"/>
</dbReference>
<reference evidence="10" key="3">
    <citation type="submission" date="2025-09" db="UniProtKB">
        <authorList>
            <consortium name="Ensembl"/>
        </authorList>
    </citation>
    <scope>IDENTIFICATION</scope>
</reference>
<dbReference type="InterPro" id="IPR013520">
    <property type="entry name" value="Ribonucl_H"/>
</dbReference>
<evidence type="ECO:0000259" key="9">
    <source>
        <dbReference type="SMART" id="SM00479"/>
    </source>
</evidence>
<dbReference type="GO" id="GO:0006364">
    <property type="term" value="P:rRNA processing"/>
    <property type="evidence" value="ECO:0007669"/>
    <property type="project" value="UniProtKB-KW"/>
</dbReference>
<feature type="domain" description="Exonuclease" evidence="9">
    <location>
        <begin position="141"/>
        <end position="306"/>
    </location>
</feature>
<dbReference type="PANTHER" id="PTHR12801">
    <property type="entry name" value="RNA EXONUCLEASE REXO1 / RECO3 FAMILY MEMBER-RELATED"/>
    <property type="match status" value="1"/>
</dbReference>
<dbReference type="GO" id="GO:0004527">
    <property type="term" value="F:exonuclease activity"/>
    <property type="evidence" value="ECO:0007669"/>
    <property type="project" value="UniProtKB-KW"/>
</dbReference>
<dbReference type="SMART" id="SM00479">
    <property type="entry name" value="EXOIII"/>
    <property type="match status" value="1"/>
</dbReference>
<reference evidence="10" key="1">
    <citation type="submission" date="2020-06" db="EMBL/GenBank/DDBJ databases">
        <authorList>
            <consortium name="Wellcome Sanger Institute Data Sharing"/>
        </authorList>
    </citation>
    <scope>NUCLEOTIDE SEQUENCE [LARGE SCALE GENOMIC DNA]</scope>
</reference>
<evidence type="ECO:0000256" key="7">
    <source>
        <dbReference type="ARBA" id="ARBA00025599"/>
    </source>
</evidence>
<evidence type="ECO:0000256" key="8">
    <source>
        <dbReference type="SAM" id="MobiDB-lite"/>
    </source>
</evidence>
<protein>
    <recommendedName>
        <fullName evidence="9">Exonuclease domain-containing protein</fullName>
    </recommendedName>
</protein>
<gene>
    <name evidence="10" type="primary">isg20l2</name>
</gene>
<dbReference type="AlphaFoldDB" id="A0A8C5GYB3"/>
<feature type="compositionally biased region" description="Polar residues" evidence="8">
    <location>
        <begin position="85"/>
        <end position="101"/>
    </location>
</feature>
<dbReference type="Ensembl" id="ENSGWIT00000040572.1">
    <property type="protein sequence ID" value="ENSGWIP00000037253.1"/>
    <property type="gene ID" value="ENSGWIG00000019147.1"/>
</dbReference>
<comment type="subcellular location">
    <subcellularLocation>
        <location evidence="1">Nucleus</location>
    </subcellularLocation>
</comment>
<keyword evidence="6" id="KW-0539">Nucleus</keyword>
<keyword evidence="3" id="KW-0540">Nuclease</keyword>
<reference evidence="10" key="2">
    <citation type="submission" date="2025-08" db="UniProtKB">
        <authorList>
            <consortium name="Ensembl"/>
        </authorList>
    </citation>
    <scope>IDENTIFICATION</scope>
</reference>
<dbReference type="GO" id="GO:0003676">
    <property type="term" value="F:nucleic acid binding"/>
    <property type="evidence" value="ECO:0007669"/>
    <property type="project" value="InterPro"/>
</dbReference>
<keyword evidence="11" id="KW-1185">Reference proteome</keyword>
<evidence type="ECO:0000256" key="5">
    <source>
        <dbReference type="ARBA" id="ARBA00022839"/>
    </source>
</evidence>
<feature type="compositionally biased region" description="Basic residues" evidence="8">
    <location>
        <begin position="25"/>
        <end position="40"/>
    </location>
</feature>
<evidence type="ECO:0000256" key="2">
    <source>
        <dbReference type="ARBA" id="ARBA00022552"/>
    </source>
</evidence>
<dbReference type="InterPro" id="IPR012337">
    <property type="entry name" value="RNaseH-like_sf"/>
</dbReference>
<feature type="compositionally biased region" description="Polar residues" evidence="8">
    <location>
        <begin position="62"/>
        <end position="74"/>
    </location>
</feature>
<organism evidence="10 11">
    <name type="scientific">Gouania willdenowi</name>
    <name type="common">Blunt-snouted clingfish</name>
    <name type="synonym">Lepadogaster willdenowi</name>
    <dbReference type="NCBI Taxonomy" id="441366"/>
    <lineage>
        <taxon>Eukaryota</taxon>
        <taxon>Metazoa</taxon>
        <taxon>Chordata</taxon>
        <taxon>Craniata</taxon>
        <taxon>Vertebrata</taxon>
        <taxon>Euteleostomi</taxon>
        <taxon>Actinopterygii</taxon>
        <taxon>Neopterygii</taxon>
        <taxon>Teleostei</taxon>
        <taxon>Neoteleostei</taxon>
        <taxon>Acanthomorphata</taxon>
        <taxon>Ovalentaria</taxon>
        <taxon>Blenniimorphae</taxon>
        <taxon>Blenniiformes</taxon>
        <taxon>Gobiesocoidei</taxon>
        <taxon>Gobiesocidae</taxon>
        <taxon>Gobiesocinae</taxon>
        <taxon>Gouania</taxon>
    </lineage>
</organism>
<dbReference type="GO" id="GO:0005730">
    <property type="term" value="C:nucleolus"/>
    <property type="evidence" value="ECO:0007669"/>
    <property type="project" value="UniProtKB-ARBA"/>
</dbReference>
<dbReference type="OrthoDB" id="16516at2759"/>
<dbReference type="FunFam" id="3.30.420.10:FF:000007">
    <property type="entry name" value="Interferon-stimulated exonuclease gene 20"/>
    <property type="match status" value="1"/>
</dbReference>
<dbReference type="SUPFAM" id="SSF53098">
    <property type="entry name" value="Ribonuclease H-like"/>
    <property type="match status" value="1"/>
</dbReference>
<evidence type="ECO:0000256" key="6">
    <source>
        <dbReference type="ARBA" id="ARBA00023242"/>
    </source>
</evidence>
<evidence type="ECO:0000256" key="4">
    <source>
        <dbReference type="ARBA" id="ARBA00022801"/>
    </source>
</evidence>
<keyword evidence="4" id="KW-0378">Hydrolase</keyword>
<dbReference type="CTD" id="81875"/>
<accession>A0A8C5GYB3</accession>
<evidence type="ECO:0000313" key="10">
    <source>
        <dbReference type="Ensembl" id="ENSGWIP00000037253.1"/>
    </source>
</evidence>
<dbReference type="PANTHER" id="PTHR12801:SF45">
    <property type="entry name" value="RNA EXONUCLEASE 4"/>
    <property type="match status" value="1"/>
</dbReference>
<proteinExistence type="predicted"/>
<name>A0A8C5GYB3_GOUWI</name>
<feature type="region of interest" description="Disordered" evidence="8">
    <location>
        <begin position="1"/>
        <end position="132"/>
    </location>
</feature>
<evidence type="ECO:0000256" key="1">
    <source>
        <dbReference type="ARBA" id="ARBA00004123"/>
    </source>
</evidence>
<dbReference type="InterPro" id="IPR036397">
    <property type="entry name" value="RNaseH_sf"/>
</dbReference>
<comment type="function">
    <text evidence="7">Exoribonuclease involved in ribosome biosynthesis. Involved in the processing of ITS1, the internal transcribed spacer localized between the 18S and 5.8S rRNAs.</text>
</comment>
<dbReference type="Gene3D" id="3.30.420.10">
    <property type="entry name" value="Ribonuclease H-like superfamily/Ribonuclease H"/>
    <property type="match status" value="1"/>
</dbReference>
<keyword evidence="2" id="KW-0698">rRNA processing</keyword>
<sequence>MSFDSDIVLNITPAEESMQQEGLTRKQKKKEKWFNKKKQALNKNGFLGKHKYGHSRPDLTSHQHGAPANSSATPDTHFPHRVSVSHCSSTPSASLHQTPSAADTVKEKTNVSTDTKPPPPGPSVGPTSCPPAASRPALPSKCVALDCEMVGAGPKGSINQLARCSIVSYEGDVVYDKYIIPALPVTDYRTRWSGIRRRDLVKATPYDEARKEILKLLMGKVVIGHAIQNDLKILGYTHPAALTRDTSTMMILNKKAGFTERCVSLKRLTKAIFNRNIQTGRKGHCSVEDAKASMELYKVVEEELERSLESKFKV</sequence>
<dbReference type="InterPro" id="IPR047021">
    <property type="entry name" value="REXO1/3/4-like"/>
</dbReference>
<dbReference type="Proteomes" id="UP000694680">
    <property type="component" value="Chromosome 16"/>
</dbReference>